<reference evidence="2" key="1">
    <citation type="submission" date="2018-05" db="EMBL/GenBank/DDBJ databases">
        <authorList>
            <person name="Lanie J.A."/>
            <person name="Ng W.-L."/>
            <person name="Kazmierczak K.M."/>
            <person name="Andrzejewski T.M."/>
            <person name="Davidsen T.M."/>
            <person name="Wayne K.J."/>
            <person name="Tettelin H."/>
            <person name="Glass J.I."/>
            <person name="Rusch D."/>
            <person name="Podicherti R."/>
            <person name="Tsui H.-C.T."/>
            <person name="Winkler M.E."/>
        </authorList>
    </citation>
    <scope>NUCLEOTIDE SEQUENCE</scope>
</reference>
<feature type="transmembrane region" description="Helical" evidence="1">
    <location>
        <begin position="6"/>
        <end position="23"/>
    </location>
</feature>
<evidence type="ECO:0000313" key="2">
    <source>
        <dbReference type="EMBL" id="SUZ55548.1"/>
    </source>
</evidence>
<keyword evidence="1" id="KW-0472">Membrane</keyword>
<proteinExistence type="predicted"/>
<organism evidence="2">
    <name type="scientific">marine metagenome</name>
    <dbReference type="NCBI Taxonomy" id="408172"/>
    <lineage>
        <taxon>unclassified sequences</taxon>
        <taxon>metagenomes</taxon>
        <taxon>ecological metagenomes</taxon>
    </lineage>
</organism>
<accession>A0A381NNY9</accession>
<gene>
    <name evidence="2" type="ORF">METZ01_LOCUS8402</name>
</gene>
<keyword evidence="1" id="KW-1133">Transmembrane helix</keyword>
<dbReference type="EMBL" id="UINC01000447">
    <property type="protein sequence ID" value="SUZ55548.1"/>
    <property type="molecule type" value="Genomic_DNA"/>
</dbReference>
<dbReference type="AlphaFoldDB" id="A0A381NNY9"/>
<name>A0A381NNY9_9ZZZZ</name>
<evidence type="ECO:0000256" key="1">
    <source>
        <dbReference type="SAM" id="Phobius"/>
    </source>
</evidence>
<sequence>MPWAGGRAVVLIVIVIIVVKYGIGRLEAHRLQIDA</sequence>
<protein>
    <submittedName>
        <fullName evidence="2">Uncharacterized protein</fullName>
    </submittedName>
</protein>
<keyword evidence="1" id="KW-0812">Transmembrane</keyword>